<dbReference type="GO" id="GO:0004519">
    <property type="term" value="F:endonuclease activity"/>
    <property type="evidence" value="ECO:0007669"/>
    <property type="project" value="UniProtKB-KW"/>
</dbReference>
<evidence type="ECO:0000259" key="1">
    <source>
        <dbReference type="Pfam" id="PF01844"/>
    </source>
</evidence>
<dbReference type="Pfam" id="PF01844">
    <property type="entry name" value="HNH"/>
    <property type="match status" value="1"/>
</dbReference>
<organism evidence="2 3">
    <name type="scientific">Bacillus cereus</name>
    <dbReference type="NCBI Taxonomy" id="1396"/>
    <lineage>
        <taxon>Bacteria</taxon>
        <taxon>Bacillati</taxon>
        <taxon>Bacillota</taxon>
        <taxon>Bacilli</taxon>
        <taxon>Bacillales</taxon>
        <taxon>Bacillaceae</taxon>
        <taxon>Bacillus</taxon>
        <taxon>Bacillus cereus group</taxon>
    </lineage>
</organism>
<evidence type="ECO:0000313" key="2">
    <source>
        <dbReference type="EMBL" id="PFK07818.1"/>
    </source>
</evidence>
<dbReference type="InterPro" id="IPR002711">
    <property type="entry name" value="HNH"/>
</dbReference>
<dbReference type="GO" id="GO:0003676">
    <property type="term" value="F:nucleic acid binding"/>
    <property type="evidence" value="ECO:0007669"/>
    <property type="project" value="InterPro"/>
</dbReference>
<dbReference type="RefSeq" id="WP_141540788.1">
    <property type="nucleotide sequence ID" value="NZ_NUWJ01000280.1"/>
</dbReference>
<dbReference type="CDD" id="cd00085">
    <property type="entry name" value="HNHc"/>
    <property type="match status" value="1"/>
</dbReference>
<dbReference type="AlphaFoldDB" id="A0A9X6ZX18"/>
<keyword evidence="2" id="KW-0540">Nuclease</keyword>
<dbReference type="InterPro" id="IPR003615">
    <property type="entry name" value="HNH_nuc"/>
</dbReference>
<protein>
    <submittedName>
        <fullName evidence="2">HNH endonuclease</fullName>
    </submittedName>
</protein>
<reference evidence="2 3" key="1">
    <citation type="submission" date="2017-09" db="EMBL/GenBank/DDBJ databases">
        <title>Large-scale bioinformatics analysis of Bacillus genomes uncovers conserved roles of natural products in bacterial physiology.</title>
        <authorList>
            <consortium name="Agbiome Team Llc"/>
            <person name="Bleich R.M."/>
            <person name="Grubbs K.J."/>
            <person name="Santa Maria K.C."/>
            <person name="Allen S.E."/>
            <person name="Farag S."/>
            <person name="Shank E.A."/>
            <person name="Bowers A."/>
        </authorList>
    </citation>
    <scope>NUCLEOTIDE SEQUENCE [LARGE SCALE GENOMIC DNA]</scope>
    <source>
        <strain evidence="2 3">AFS083741</strain>
    </source>
</reference>
<keyword evidence="2" id="KW-0378">Hydrolase</keyword>
<keyword evidence="2" id="KW-0255">Endonuclease</keyword>
<feature type="non-terminal residue" evidence="2">
    <location>
        <position position="1"/>
    </location>
</feature>
<gene>
    <name evidence="2" type="ORF">COI98_26800</name>
</gene>
<proteinExistence type="predicted"/>
<dbReference type="Proteomes" id="UP000224413">
    <property type="component" value="Unassembled WGS sequence"/>
</dbReference>
<dbReference type="Gene3D" id="1.10.30.50">
    <property type="match status" value="1"/>
</dbReference>
<sequence length="41" mass="4882">VVDHIIPIRVDWSKRLEPMNLQTLCHACHNKNTKEDEKKKI</sequence>
<accession>A0A9X6ZX18</accession>
<feature type="domain" description="HNH" evidence="1">
    <location>
        <begin position="2"/>
        <end position="35"/>
    </location>
</feature>
<dbReference type="GO" id="GO:0008270">
    <property type="term" value="F:zinc ion binding"/>
    <property type="evidence" value="ECO:0007669"/>
    <property type="project" value="InterPro"/>
</dbReference>
<evidence type="ECO:0000313" key="3">
    <source>
        <dbReference type="Proteomes" id="UP000224413"/>
    </source>
</evidence>
<comment type="caution">
    <text evidence="2">The sequence shown here is derived from an EMBL/GenBank/DDBJ whole genome shotgun (WGS) entry which is preliminary data.</text>
</comment>
<dbReference type="EMBL" id="NUWJ01000280">
    <property type="protein sequence ID" value="PFK07818.1"/>
    <property type="molecule type" value="Genomic_DNA"/>
</dbReference>
<name>A0A9X6ZX18_BACCE</name>